<evidence type="ECO:0000256" key="6">
    <source>
        <dbReference type="RuleBase" id="RU366058"/>
    </source>
</evidence>
<feature type="transmembrane region" description="Helical" evidence="6">
    <location>
        <begin position="52"/>
        <end position="74"/>
    </location>
</feature>
<keyword evidence="4 6" id="KW-1133">Transmembrane helix</keyword>
<reference evidence="8 9" key="1">
    <citation type="journal article" date="2016" name="Nat. Commun.">
        <title>Thousands of microbial genomes shed light on interconnected biogeochemical processes in an aquifer system.</title>
        <authorList>
            <person name="Anantharaman K."/>
            <person name="Brown C.T."/>
            <person name="Hug L.A."/>
            <person name="Sharon I."/>
            <person name="Castelle C.J."/>
            <person name="Probst A.J."/>
            <person name="Thomas B.C."/>
            <person name="Singh A."/>
            <person name="Wilkins M.J."/>
            <person name="Karaoz U."/>
            <person name="Brodie E.L."/>
            <person name="Williams K.H."/>
            <person name="Hubbard S.S."/>
            <person name="Banfield J.F."/>
        </authorList>
    </citation>
    <scope>NUCLEOTIDE SEQUENCE [LARGE SCALE GENOMIC DNA]</scope>
</reference>
<protein>
    <recommendedName>
        <fullName evidence="6">TVP38/TMEM64 family membrane protein</fullName>
    </recommendedName>
</protein>
<comment type="similarity">
    <text evidence="6">Belongs to the TVP38/TMEM64 family.</text>
</comment>
<keyword evidence="2 6" id="KW-1003">Cell membrane</keyword>
<dbReference type="PANTHER" id="PTHR12677:SF59">
    <property type="entry name" value="GOLGI APPARATUS MEMBRANE PROTEIN TVP38-RELATED"/>
    <property type="match status" value="1"/>
</dbReference>
<name>A0A1G2MP81_9BACT</name>
<keyword evidence="3 6" id="KW-0812">Transmembrane</keyword>
<sequence>MTVSIGLDNLRLKVEAAGIFAPLIIILLKATTIVVVPLGGTPIYPIAGALWGFWQGLGITLIGDALGATIAFYLSRFFGQNILRFFMSREQMPVVKRLVEKGSEPRTFIKARLFFAGFPELFAYAAGLTKISYPIFIFAHMSVHSIGAALLVLFGELLVSGNLTVIVLVGLVFSALALGGVWWFHADLTKSN</sequence>
<feature type="domain" description="VTT" evidence="7">
    <location>
        <begin position="41"/>
        <end position="156"/>
    </location>
</feature>
<evidence type="ECO:0000256" key="5">
    <source>
        <dbReference type="ARBA" id="ARBA00023136"/>
    </source>
</evidence>
<feature type="transmembrane region" description="Helical" evidence="6">
    <location>
        <begin position="135"/>
        <end position="158"/>
    </location>
</feature>
<dbReference type="AlphaFoldDB" id="A0A1G2MP81"/>
<evidence type="ECO:0000256" key="2">
    <source>
        <dbReference type="ARBA" id="ARBA00022475"/>
    </source>
</evidence>
<evidence type="ECO:0000256" key="1">
    <source>
        <dbReference type="ARBA" id="ARBA00004651"/>
    </source>
</evidence>
<evidence type="ECO:0000313" key="9">
    <source>
        <dbReference type="Proteomes" id="UP000177943"/>
    </source>
</evidence>
<feature type="transmembrane region" description="Helical" evidence="6">
    <location>
        <begin position="20"/>
        <end position="40"/>
    </location>
</feature>
<dbReference type="InterPro" id="IPR015414">
    <property type="entry name" value="TMEM64"/>
</dbReference>
<evidence type="ECO:0000313" key="8">
    <source>
        <dbReference type="EMBL" id="OHA25677.1"/>
    </source>
</evidence>
<evidence type="ECO:0000256" key="4">
    <source>
        <dbReference type="ARBA" id="ARBA00022989"/>
    </source>
</evidence>
<dbReference type="PANTHER" id="PTHR12677">
    <property type="entry name" value="GOLGI APPARATUS MEMBRANE PROTEIN TVP38-RELATED"/>
    <property type="match status" value="1"/>
</dbReference>
<dbReference type="InterPro" id="IPR032816">
    <property type="entry name" value="VTT_dom"/>
</dbReference>
<comment type="subcellular location">
    <subcellularLocation>
        <location evidence="1 6">Cell membrane</location>
        <topology evidence="1 6">Multi-pass membrane protein</topology>
    </subcellularLocation>
</comment>
<dbReference type="Proteomes" id="UP000177943">
    <property type="component" value="Unassembled WGS sequence"/>
</dbReference>
<evidence type="ECO:0000256" key="3">
    <source>
        <dbReference type="ARBA" id="ARBA00022692"/>
    </source>
</evidence>
<keyword evidence="5 6" id="KW-0472">Membrane</keyword>
<gene>
    <name evidence="8" type="ORF">A3D56_04110</name>
</gene>
<evidence type="ECO:0000259" key="7">
    <source>
        <dbReference type="Pfam" id="PF09335"/>
    </source>
</evidence>
<organism evidence="8 9">
    <name type="scientific">Candidatus Taylorbacteria bacterium RIFCSPHIGHO2_02_FULL_45_35</name>
    <dbReference type="NCBI Taxonomy" id="1802311"/>
    <lineage>
        <taxon>Bacteria</taxon>
        <taxon>Candidatus Tayloriibacteriota</taxon>
    </lineage>
</organism>
<comment type="caution">
    <text evidence="6">Lacks conserved residue(s) required for the propagation of feature annotation.</text>
</comment>
<dbReference type="Pfam" id="PF09335">
    <property type="entry name" value="VTT_dom"/>
    <property type="match status" value="1"/>
</dbReference>
<feature type="transmembrane region" description="Helical" evidence="6">
    <location>
        <begin position="165"/>
        <end position="184"/>
    </location>
</feature>
<dbReference type="EMBL" id="MHRP01000048">
    <property type="protein sequence ID" value="OHA25677.1"/>
    <property type="molecule type" value="Genomic_DNA"/>
</dbReference>
<dbReference type="GO" id="GO:0005886">
    <property type="term" value="C:plasma membrane"/>
    <property type="evidence" value="ECO:0007669"/>
    <property type="project" value="UniProtKB-SubCell"/>
</dbReference>
<accession>A0A1G2MP81</accession>
<comment type="caution">
    <text evidence="8">The sequence shown here is derived from an EMBL/GenBank/DDBJ whole genome shotgun (WGS) entry which is preliminary data.</text>
</comment>
<proteinExistence type="inferred from homology"/>